<keyword evidence="6 11" id="KW-0375">Hydrogen ion transport</keyword>
<sequence length="385" mass="42924">MVISNKPLRFLVAILVACLPLFSTANPVVDSAKVEVEAHEGAVAHEGKQEGAHAEPQDVKSEIKEFINHHLLDSHSFYFNADKETGEHYGFSLPIILWDNGLQVFSSAEFHHGPVADVAEHNGNFYKLHHEKIYKTDAKGTLTEAHGHPTNVRPLDLSITKSVIGILFVAILMLVLFSSLAKSYAKNGGIAKGAGRFFEPLVIYVRDEIAIPNIGEKGYKKYMSYLLTIFFFIFFLNILGLMPLGFNITGNITITLSLALLTYLITTFSANKNYWSHMLWMPGVPVLLRPVLALIELLGTIIKPFSLMIRLYANMMAGHVVLMSIIGLMFIFKSWIGSSLSFVLAFSLSILEILVAFLQAYIFTMLSSLYFGAGNEEHHHEEAHH</sequence>
<dbReference type="RefSeq" id="WP_064715903.1">
    <property type="nucleotide sequence ID" value="NZ_JMTM01000060.1"/>
</dbReference>
<dbReference type="SUPFAM" id="SSF81336">
    <property type="entry name" value="F1F0 ATP synthase subunit A"/>
    <property type="match status" value="1"/>
</dbReference>
<comment type="caution">
    <text evidence="14">The sequence shown here is derived from an EMBL/GenBank/DDBJ whole genome shotgun (WGS) entry which is preliminary data.</text>
</comment>
<keyword evidence="4 11" id="KW-0138">CF(0)</keyword>
<keyword evidence="5 11" id="KW-0812">Transmembrane</keyword>
<evidence type="ECO:0000313" key="15">
    <source>
        <dbReference type="Proteomes" id="UP000093807"/>
    </source>
</evidence>
<evidence type="ECO:0000256" key="6">
    <source>
        <dbReference type="ARBA" id="ARBA00022781"/>
    </source>
</evidence>
<evidence type="ECO:0000256" key="5">
    <source>
        <dbReference type="ARBA" id="ARBA00022692"/>
    </source>
</evidence>
<keyword evidence="8 11" id="KW-0406">Ion transport</keyword>
<feature type="transmembrane region" description="Helical" evidence="11">
    <location>
        <begin position="286"/>
        <end position="305"/>
    </location>
</feature>
<proteinExistence type="inferred from homology"/>
<name>A0A199XPQ9_9FLAO</name>
<evidence type="ECO:0000256" key="7">
    <source>
        <dbReference type="ARBA" id="ARBA00022989"/>
    </source>
</evidence>
<dbReference type="NCBIfam" id="TIGR01131">
    <property type="entry name" value="ATP_synt_6_or_A"/>
    <property type="match status" value="1"/>
</dbReference>
<keyword evidence="13" id="KW-0732">Signal</keyword>
<evidence type="ECO:0000256" key="11">
    <source>
        <dbReference type="HAMAP-Rule" id="MF_01393"/>
    </source>
</evidence>
<gene>
    <name evidence="11 14" type="primary">atpB</name>
    <name evidence="14" type="ORF">FLB_21060</name>
</gene>
<evidence type="ECO:0000256" key="10">
    <source>
        <dbReference type="ARBA" id="ARBA00023310"/>
    </source>
</evidence>
<dbReference type="Pfam" id="PF00119">
    <property type="entry name" value="ATP-synt_A"/>
    <property type="match status" value="1"/>
</dbReference>
<evidence type="ECO:0000256" key="2">
    <source>
        <dbReference type="ARBA" id="ARBA00006810"/>
    </source>
</evidence>
<dbReference type="AlphaFoldDB" id="A0A199XPQ9"/>
<dbReference type="InterPro" id="IPR035908">
    <property type="entry name" value="F0_ATP_A_sf"/>
</dbReference>
<dbReference type="GO" id="GO:0045259">
    <property type="term" value="C:proton-transporting ATP synthase complex"/>
    <property type="evidence" value="ECO:0007669"/>
    <property type="project" value="UniProtKB-KW"/>
</dbReference>
<organism evidence="14 15">
    <name type="scientific">Flavobacterium succinicans</name>
    <dbReference type="NCBI Taxonomy" id="29536"/>
    <lineage>
        <taxon>Bacteria</taxon>
        <taxon>Pseudomonadati</taxon>
        <taxon>Bacteroidota</taxon>
        <taxon>Flavobacteriia</taxon>
        <taxon>Flavobacteriales</taxon>
        <taxon>Flavobacteriaceae</taxon>
        <taxon>Flavobacterium</taxon>
    </lineage>
</organism>
<dbReference type="PATRIC" id="fig|29536.5.peg.2203"/>
<keyword evidence="11" id="KW-1003">Cell membrane</keyword>
<comment type="subcellular location">
    <subcellularLocation>
        <location evidence="11 12">Cell membrane</location>
        <topology evidence="11 12">Multi-pass membrane protein</topology>
    </subcellularLocation>
    <subcellularLocation>
        <location evidence="1">Membrane</location>
        <topology evidence="1">Multi-pass membrane protein</topology>
    </subcellularLocation>
</comment>
<dbReference type="PANTHER" id="PTHR11410">
    <property type="entry name" value="ATP SYNTHASE SUBUNIT A"/>
    <property type="match status" value="1"/>
</dbReference>
<evidence type="ECO:0000256" key="9">
    <source>
        <dbReference type="ARBA" id="ARBA00023136"/>
    </source>
</evidence>
<keyword evidence="7 11" id="KW-1133">Transmembrane helix</keyword>
<evidence type="ECO:0000256" key="3">
    <source>
        <dbReference type="ARBA" id="ARBA00022448"/>
    </source>
</evidence>
<dbReference type="PRINTS" id="PR00123">
    <property type="entry name" value="ATPASEA"/>
</dbReference>
<dbReference type="OrthoDB" id="9809130at2"/>
<evidence type="ECO:0000313" key="14">
    <source>
        <dbReference type="EMBL" id="OAZ03319.1"/>
    </source>
</evidence>
<feature type="transmembrane region" description="Helical" evidence="11">
    <location>
        <begin position="248"/>
        <end position="265"/>
    </location>
</feature>
<reference evidence="14 15" key="1">
    <citation type="submission" date="2016-06" db="EMBL/GenBank/DDBJ databases">
        <title>Draft genome sequence of Flavobacterium succinicans strain DD5b.</title>
        <authorList>
            <person name="Poehlein A."/>
            <person name="Daniel R."/>
            <person name="Simeonova D.D."/>
        </authorList>
    </citation>
    <scope>NUCLEOTIDE SEQUENCE [LARGE SCALE GENOMIC DNA]</scope>
    <source>
        <strain evidence="14 15">DD5b</strain>
    </source>
</reference>
<feature type="transmembrane region" description="Helical" evidence="11">
    <location>
        <begin position="339"/>
        <end position="362"/>
    </location>
</feature>
<comment type="function">
    <text evidence="11 12">Key component of the proton channel; it plays a direct role in the translocation of protons across the membrane.</text>
</comment>
<dbReference type="HAMAP" id="MF_01393">
    <property type="entry name" value="ATP_synth_a_bact"/>
    <property type="match status" value="1"/>
</dbReference>
<dbReference type="CDD" id="cd00310">
    <property type="entry name" value="ATP-synt_Fo_a_6"/>
    <property type="match status" value="1"/>
</dbReference>
<dbReference type="GO" id="GO:0005886">
    <property type="term" value="C:plasma membrane"/>
    <property type="evidence" value="ECO:0007669"/>
    <property type="project" value="UniProtKB-SubCell"/>
</dbReference>
<comment type="similarity">
    <text evidence="2 11 12">Belongs to the ATPase A chain family.</text>
</comment>
<keyword evidence="3 11" id="KW-0813">Transport</keyword>
<feature type="chain" id="PRO_5008286747" description="ATP synthase subunit a" evidence="13">
    <location>
        <begin position="26"/>
        <end position="385"/>
    </location>
</feature>
<evidence type="ECO:0000256" key="13">
    <source>
        <dbReference type="SAM" id="SignalP"/>
    </source>
</evidence>
<dbReference type="InterPro" id="IPR000568">
    <property type="entry name" value="ATP_synth_F0_asu"/>
</dbReference>
<keyword evidence="9 11" id="KW-0472">Membrane</keyword>
<accession>A0A199XPQ9</accession>
<evidence type="ECO:0000256" key="4">
    <source>
        <dbReference type="ARBA" id="ARBA00022547"/>
    </source>
</evidence>
<feature type="transmembrane region" description="Helical" evidence="11">
    <location>
        <begin position="311"/>
        <end position="332"/>
    </location>
</feature>
<keyword evidence="10 11" id="KW-0066">ATP synthesis</keyword>
<dbReference type="Proteomes" id="UP000093807">
    <property type="component" value="Unassembled WGS sequence"/>
</dbReference>
<dbReference type="Gene3D" id="1.20.120.220">
    <property type="entry name" value="ATP synthase, F0 complex, subunit A"/>
    <property type="match status" value="1"/>
</dbReference>
<dbReference type="EMBL" id="JMTM01000060">
    <property type="protein sequence ID" value="OAZ03319.1"/>
    <property type="molecule type" value="Genomic_DNA"/>
</dbReference>
<dbReference type="InterPro" id="IPR045083">
    <property type="entry name" value="ATP_synth_F0_asu_bact/mt"/>
</dbReference>
<feature type="transmembrane region" description="Helical" evidence="11">
    <location>
        <begin position="222"/>
        <end position="242"/>
    </location>
</feature>
<dbReference type="PANTHER" id="PTHR11410:SF0">
    <property type="entry name" value="ATP SYNTHASE SUBUNIT A"/>
    <property type="match status" value="1"/>
</dbReference>
<evidence type="ECO:0000256" key="8">
    <source>
        <dbReference type="ARBA" id="ARBA00023065"/>
    </source>
</evidence>
<dbReference type="GO" id="GO:0046933">
    <property type="term" value="F:proton-transporting ATP synthase activity, rotational mechanism"/>
    <property type="evidence" value="ECO:0007669"/>
    <property type="project" value="UniProtKB-UniRule"/>
</dbReference>
<feature type="transmembrane region" description="Helical" evidence="11">
    <location>
        <begin position="163"/>
        <end position="181"/>
    </location>
</feature>
<evidence type="ECO:0000256" key="12">
    <source>
        <dbReference type="RuleBase" id="RU000483"/>
    </source>
</evidence>
<keyword evidence="15" id="KW-1185">Reference proteome</keyword>
<feature type="signal peptide" evidence="13">
    <location>
        <begin position="1"/>
        <end position="25"/>
    </location>
</feature>
<protein>
    <recommendedName>
        <fullName evidence="11 12">ATP synthase subunit a</fullName>
    </recommendedName>
    <alternativeName>
        <fullName evidence="11">ATP synthase F0 sector subunit a</fullName>
    </alternativeName>
    <alternativeName>
        <fullName evidence="11">F-ATPase subunit 6</fullName>
    </alternativeName>
</protein>
<evidence type="ECO:0000256" key="1">
    <source>
        <dbReference type="ARBA" id="ARBA00004141"/>
    </source>
</evidence>